<feature type="compositionally biased region" description="Low complexity" evidence="2">
    <location>
        <begin position="696"/>
        <end position="714"/>
    </location>
</feature>
<reference evidence="4" key="1">
    <citation type="submission" date="2022-03" db="EMBL/GenBank/DDBJ databases">
        <authorList>
            <person name="Martin C."/>
        </authorList>
    </citation>
    <scope>NUCLEOTIDE SEQUENCE</scope>
</reference>
<dbReference type="Gene3D" id="1.25.40.20">
    <property type="entry name" value="Ankyrin repeat-containing domain"/>
    <property type="match status" value="1"/>
</dbReference>
<comment type="caution">
    <text evidence="4">The sequence shown here is derived from an EMBL/GenBank/DDBJ whole genome shotgun (WGS) entry which is preliminary data.</text>
</comment>
<feature type="region of interest" description="Disordered" evidence="2">
    <location>
        <begin position="619"/>
        <end position="641"/>
    </location>
</feature>
<feature type="compositionally biased region" description="Polar residues" evidence="2">
    <location>
        <begin position="507"/>
        <end position="575"/>
    </location>
</feature>
<dbReference type="GO" id="GO:0000724">
    <property type="term" value="P:double-strand break repair via homologous recombination"/>
    <property type="evidence" value="ECO:0007669"/>
    <property type="project" value="TreeGrafter"/>
</dbReference>
<dbReference type="EMBL" id="CAIIXF020000010">
    <property type="protein sequence ID" value="CAH1797485.1"/>
    <property type="molecule type" value="Genomic_DNA"/>
</dbReference>
<name>A0A8S4PWB5_OWEFU</name>
<evidence type="ECO:0000256" key="1">
    <source>
        <dbReference type="PROSITE-ProRule" id="PRU00023"/>
    </source>
</evidence>
<feature type="repeat" description="ANK" evidence="1">
    <location>
        <begin position="35"/>
        <end position="70"/>
    </location>
</feature>
<feature type="compositionally biased region" description="Basic and acidic residues" evidence="2">
    <location>
        <begin position="441"/>
        <end position="450"/>
    </location>
</feature>
<dbReference type="GO" id="GO:0005654">
    <property type="term" value="C:nucleoplasm"/>
    <property type="evidence" value="ECO:0007669"/>
    <property type="project" value="TreeGrafter"/>
</dbReference>
<gene>
    <name evidence="4" type="ORF">OFUS_LOCUS21761</name>
</gene>
<proteinExistence type="predicted"/>
<dbReference type="OrthoDB" id="1601181at2759"/>
<feature type="compositionally biased region" description="Polar residues" evidence="2">
    <location>
        <begin position="715"/>
        <end position="726"/>
    </location>
</feature>
<dbReference type="SMART" id="SM00540">
    <property type="entry name" value="LEM"/>
    <property type="match status" value="1"/>
</dbReference>
<accession>A0A8S4PWB5</accession>
<feature type="compositionally biased region" description="Low complexity" evidence="2">
    <location>
        <begin position="406"/>
        <end position="427"/>
    </location>
</feature>
<dbReference type="PROSITE" id="PS50088">
    <property type="entry name" value="ANK_REPEAT"/>
    <property type="match status" value="2"/>
</dbReference>
<dbReference type="PANTHER" id="PTHR46427">
    <property type="entry name" value="ANKYRIN REPEAT AND LEM DOMAIN-CONTAINING PROTEIN 1"/>
    <property type="match status" value="1"/>
</dbReference>
<dbReference type="InterPro" id="IPR002110">
    <property type="entry name" value="Ankyrin_rpt"/>
</dbReference>
<dbReference type="CDD" id="cd10454">
    <property type="entry name" value="GIY-YIG_COG3680_Meta"/>
    <property type="match status" value="1"/>
</dbReference>
<evidence type="ECO:0000313" key="4">
    <source>
        <dbReference type="EMBL" id="CAH1797485.1"/>
    </source>
</evidence>
<keyword evidence="5" id="KW-1185">Reference proteome</keyword>
<dbReference type="SMART" id="SM00248">
    <property type="entry name" value="ANK"/>
    <property type="match status" value="2"/>
</dbReference>
<dbReference type="Pfam" id="PF03020">
    <property type="entry name" value="LEM"/>
    <property type="match status" value="1"/>
</dbReference>
<dbReference type="Proteomes" id="UP000749559">
    <property type="component" value="Unassembled WGS sequence"/>
</dbReference>
<sequence length="1044" mass="116549">MLLEHELIEALQGEDISTVEGCLYMGANPNLVLPDGAAAMHISVGVDSDQAEDFVKLMIQYGGNPNVQDTEGVTPLHAAASWGRAEILKLLLVNGGDPTLKDQDGMDVEAYALESKDDLTIKYVELFAFNEKGDDSSEGEDKPVEHYTLELLDAGDKNSRYSWGTSSCRSSWGRHMAPSPPLEPGTSPPPYNSNTCTIHPHPSHPHINPAHMHSEDVANGDICDEIYKLYIDSADKTEEEDNKLHKNDFLEPVNRITKNQQDNYIKPSRLSNVFEPNSHNNPKRSKRSQRTRLSIPVKQRQSFYTSKVQAVLNDDYDQGSQIFDVTSPDHPIVVERQSLDDTMEKIERRRSKYPIISSKDGYFRFQVDSEISFASIAHRDQDDRDMACQQEHVGSPFKSYRTRSKSASLSSGNESFESCSSGGSYHSTHNNSLELPSAKDTSSHVKDKDNASAGSLSSKSDIFYDTVEPNSIKPVYLKPLPMCHEPHSPSDKVPNTAKRSNDKVPSASKSTNDKLPSTAQSINNKVSCSSKSTNDNLPRIAQSNNDKVSSTSKSPSNKVPSMAQSTYDKVPSTSKSTHDKVPSTAQYYRSIKDGQIKKEERTDTDSLNDSLLSHLTQLKLGDTPKSSKPQVTKYKPNKPSVDLFTSDESDLDTTLNILSKRNRYSIRTLRKPNGYTPSEPMEHCNCTCPPEDGDSEYSSTSSLSDRLSSSGMSGRNSVGSNQSCRSELSNYSEGASIMHLYRDDQEDCSLIEHHYLPDSSLYSHHSPDVSLSLTTLGISSALEPLSNEEIRAQLVAMGDQPGPVVNSLRDVYLKRLARLKNDPDLPKIIVKSTESEYLPELTKALEGDLYPSDVSVMEQHMEAPFKDSDPSLKWREGTLKTSFNYILLDPRFTQNLPSRAKYMSEQDVFRIFISAIFYIGKGKRSRPYQHFYEAIKQRDSPKPKCSAKVQRILDIWSEGYGPVSLHIFQNTIPVEAYTREACMVESIGLSRLTNQKSGDYYGISSTWKPLDKRKLGVHLLVRAMRVLLAEGERQITPRDIKIGQ</sequence>
<dbReference type="Pfam" id="PF22945">
    <property type="entry name" value="LEM-3_GIY-YIG"/>
    <property type="match status" value="1"/>
</dbReference>
<feature type="region of interest" description="Disordered" evidence="2">
    <location>
        <begin position="392"/>
        <end position="457"/>
    </location>
</feature>
<dbReference type="PROSITE" id="PS50954">
    <property type="entry name" value="LEM"/>
    <property type="match status" value="1"/>
</dbReference>
<dbReference type="PROSITE" id="PS50297">
    <property type="entry name" value="ANK_REP_REGION"/>
    <property type="match status" value="1"/>
</dbReference>
<dbReference type="SUPFAM" id="SSF63451">
    <property type="entry name" value="LEM domain"/>
    <property type="match status" value="1"/>
</dbReference>
<protein>
    <recommendedName>
        <fullName evidence="3">LEM domain-containing protein</fullName>
    </recommendedName>
</protein>
<feature type="compositionally biased region" description="Basic residues" evidence="2">
    <location>
        <begin position="281"/>
        <end position="290"/>
    </location>
</feature>
<dbReference type="AlphaFoldDB" id="A0A8S4PWB5"/>
<feature type="domain" description="LEM" evidence="3">
    <location>
        <begin position="779"/>
        <end position="823"/>
    </location>
</feature>
<dbReference type="InterPro" id="IPR036770">
    <property type="entry name" value="Ankyrin_rpt-contain_sf"/>
</dbReference>
<feature type="region of interest" description="Disordered" evidence="2">
    <location>
        <begin position="255"/>
        <end position="292"/>
    </location>
</feature>
<dbReference type="InterPro" id="IPR003887">
    <property type="entry name" value="LEM_dom"/>
</dbReference>
<dbReference type="Gene3D" id="1.10.720.40">
    <property type="match status" value="1"/>
</dbReference>
<organism evidence="4 5">
    <name type="scientific">Owenia fusiformis</name>
    <name type="common">Polychaete worm</name>
    <dbReference type="NCBI Taxonomy" id="6347"/>
    <lineage>
        <taxon>Eukaryota</taxon>
        <taxon>Metazoa</taxon>
        <taxon>Spiralia</taxon>
        <taxon>Lophotrochozoa</taxon>
        <taxon>Annelida</taxon>
        <taxon>Polychaeta</taxon>
        <taxon>Sedentaria</taxon>
        <taxon>Canalipalpata</taxon>
        <taxon>Sabellida</taxon>
        <taxon>Oweniida</taxon>
        <taxon>Oweniidae</taxon>
        <taxon>Owenia</taxon>
    </lineage>
</organism>
<dbReference type="CDD" id="cd12934">
    <property type="entry name" value="LEM"/>
    <property type="match status" value="1"/>
</dbReference>
<dbReference type="SUPFAM" id="SSF48403">
    <property type="entry name" value="Ankyrin repeat"/>
    <property type="match status" value="1"/>
</dbReference>
<evidence type="ECO:0000256" key="2">
    <source>
        <dbReference type="SAM" id="MobiDB-lite"/>
    </source>
</evidence>
<dbReference type="InterPro" id="IPR011015">
    <property type="entry name" value="LEM/LEM-like_dom_sf"/>
</dbReference>
<feature type="region of interest" description="Disordered" evidence="2">
    <location>
        <begin position="483"/>
        <end position="586"/>
    </location>
</feature>
<feature type="compositionally biased region" description="Polar residues" evidence="2">
    <location>
        <begin position="256"/>
        <end position="280"/>
    </location>
</feature>
<dbReference type="InterPro" id="IPR034998">
    <property type="entry name" value="ANKLE1"/>
</dbReference>
<evidence type="ECO:0000313" key="5">
    <source>
        <dbReference type="Proteomes" id="UP000749559"/>
    </source>
</evidence>
<dbReference type="Pfam" id="PF12796">
    <property type="entry name" value="Ank_2"/>
    <property type="match status" value="1"/>
</dbReference>
<keyword evidence="1" id="KW-0040">ANK repeat</keyword>
<feature type="repeat" description="ANK" evidence="1">
    <location>
        <begin position="71"/>
        <end position="103"/>
    </location>
</feature>
<evidence type="ECO:0000259" key="3">
    <source>
        <dbReference type="PROSITE" id="PS50954"/>
    </source>
</evidence>
<dbReference type="GO" id="GO:0005737">
    <property type="term" value="C:cytoplasm"/>
    <property type="evidence" value="ECO:0007669"/>
    <property type="project" value="TreeGrafter"/>
</dbReference>
<dbReference type="PANTHER" id="PTHR46427:SF1">
    <property type="entry name" value="ANKYRIN REPEAT AND LEM DOMAIN-CONTAINING PROTEIN 1"/>
    <property type="match status" value="1"/>
</dbReference>
<feature type="region of interest" description="Disordered" evidence="2">
    <location>
        <begin position="691"/>
        <end position="726"/>
    </location>
</feature>
<dbReference type="GO" id="GO:0004520">
    <property type="term" value="F:DNA endonuclease activity"/>
    <property type="evidence" value="ECO:0007669"/>
    <property type="project" value="TreeGrafter"/>
</dbReference>
<dbReference type="GO" id="GO:0000712">
    <property type="term" value="P:resolution of meiotic recombination intermediates"/>
    <property type="evidence" value="ECO:0007669"/>
    <property type="project" value="TreeGrafter"/>
</dbReference>